<protein>
    <submittedName>
        <fullName evidence="4">PfkB family carbohydrate kinase</fullName>
    </submittedName>
</protein>
<evidence type="ECO:0000256" key="1">
    <source>
        <dbReference type="ARBA" id="ARBA00022679"/>
    </source>
</evidence>
<dbReference type="RefSeq" id="WP_377933032.1">
    <property type="nucleotide sequence ID" value="NZ_JBHUEA010000007.1"/>
</dbReference>
<keyword evidence="5" id="KW-1185">Reference proteome</keyword>
<sequence length="290" mass="29049">MSRRVVTVGNAMVDVVARVPHLPDRGGDVLARGGGIEVGGGGFRAVVAAAVEGVPAVYAGRIGSGPFGALVRAALDAHGIEVPLPAVPGMDTGHVLTMVEPDGERTFATVPGAESAAPALEGLRWASGDHLHVHGYGLVAPGRAAAVVDAVVALPQDAVVLLDPGPFGADAPAEALARLLPRLDWWSGNEAEARAATGLGQPADAARLLAGTARRGAVVRLGAAGCLLALRGAPVEHLPAPAVRAVDTNGAGDVHVGTFLARLALQDDARTAAIRANAAAAAHVARALPF</sequence>
<accession>A0ABW4LCT8</accession>
<dbReference type="InterPro" id="IPR011611">
    <property type="entry name" value="PfkB_dom"/>
</dbReference>
<evidence type="ECO:0000313" key="5">
    <source>
        <dbReference type="Proteomes" id="UP001597347"/>
    </source>
</evidence>
<evidence type="ECO:0000256" key="2">
    <source>
        <dbReference type="ARBA" id="ARBA00022777"/>
    </source>
</evidence>
<dbReference type="GO" id="GO:0016301">
    <property type="term" value="F:kinase activity"/>
    <property type="evidence" value="ECO:0007669"/>
    <property type="project" value="UniProtKB-KW"/>
</dbReference>
<dbReference type="PANTHER" id="PTHR10584:SF166">
    <property type="entry name" value="RIBOKINASE"/>
    <property type="match status" value="1"/>
</dbReference>
<reference evidence="5" key="1">
    <citation type="journal article" date="2019" name="Int. J. Syst. Evol. Microbiol.">
        <title>The Global Catalogue of Microorganisms (GCM) 10K type strain sequencing project: providing services to taxonomists for standard genome sequencing and annotation.</title>
        <authorList>
            <consortium name="The Broad Institute Genomics Platform"/>
            <consortium name="The Broad Institute Genome Sequencing Center for Infectious Disease"/>
            <person name="Wu L."/>
            <person name="Ma J."/>
        </authorList>
    </citation>
    <scope>NUCLEOTIDE SEQUENCE [LARGE SCALE GENOMIC DNA]</scope>
    <source>
        <strain evidence="5">CGMCC 1.12471</strain>
    </source>
</reference>
<comment type="caution">
    <text evidence="4">The sequence shown here is derived from an EMBL/GenBank/DDBJ whole genome shotgun (WGS) entry which is preliminary data.</text>
</comment>
<dbReference type="Proteomes" id="UP001597347">
    <property type="component" value="Unassembled WGS sequence"/>
</dbReference>
<dbReference type="EMBL" id="JBHUEA010000007">
    <property type="protein sequence ID" value="MFD1721097.1"/>
    <property type="molecule type" value="Genomic_DNA"/>
</dbReference>
<feature type="domain" description="Carbohydrate kinase PfkB" evidence="3">
    <location>
        <begin position="3"/>
        <end position="285"/>
    </location>
</feature>
<dbReference type="Pfam" id="PF00294">
    <property type="entry name" value="PfkB"/>
    <property type="match status" value="1"/>
</dbReference>
<name>A0ABW4LCT8_9MICO</name>
<dbReference type="PANTHER" id="PTHR10584">
    <property type="entry name" value="SUGAR KINASE"/>
    <property type="match status" value="1"/>
</dbReference>
<dbReference type="InterPro" id="IPR029056">
    <property type="entry name" value="Ribokinase-like"/>
</dbReference>
<dbReference type="SUPFAM" id="SSF53613">
    <property type="entry name" value="Ribokinase-like"/>
    <property type="match status" value="1"/>
</dbReference>
<dbReference type="Gene3D" id="3.40.1190.20">
    <property type="match status" value="1"/>
</dbReference>
<evidence type="ECO:0000259" key="3">
    <source>
        <dbReference type="Pfam" id="PF00294"/>
    </source>
</evidence>
<keyword evidence="2 4" id="KW-0418">Kinase</keyword>
<proteinExistence type="predicted"/>
<evidence type="ECO:0000313" key="4">
    <source>
        <dbReference type="EMBL" id="MFD1721097.1"/>
    </source>
</evidence>
<keyword evidence="1" id="KW-0808">Transferase</keyword>
<dbReference type="InterPro" id="IPR002139">
    <property type="entry name" value="Ribo/fructo_kinase"/>
</dbReference>
<dbReference type="PRINTS" id="PR00990">
    <property type="entry name" value="RIBOKINASE"/>
</dbReference>
<gene>
    <name evidence="4" type="ORF">ACFSBI_06000</name>
</gene>
<organism evidence="4 5">
    <name type="scientific">Amnibacterium endophyticum</name>
    <dbReference type="NCBI Taxonomy" id="2109337"/>
    <lineage>
        <taxon>Bacteria</taxon>
        <taxon>Bacillati</taxon>
        <taxon>Actinomycetota</taxon>
        <taxon>Actinomycetes</taxon>
        <taxon>Micrococcales</taxon>
        <taxon>Microbacteriaceae</taxon>
        <taxon>Amnibacterium</taxon>
    </lineage>
</organism>